<evidence type="ECO:0000313" key="4">
    <source>
        <dbReference type="Proteomes" id="UP000698752"/>
    </source>
</evidence>
<dbReference type="InterPro" id="IPR042100">
    <property type="entry name" value="Bug_dom1"/>
</dbReference>
<evidence type="ECO:0000313" key="3">
    <source>
        <dbReference type="EMBL" id="MBR0648325.1"/>
    </source>
</evidence>
<protein>
    <submittedName>
        <fullName evidence="3">Tripartite tricarboxylate transporter substrate binding protein</fullName>
    </submittedName>
</protein>
<dbReference type="EMBL" id="JAAEDI010000002">
    <property type="protein sequence ID" value="MBR0648325.1"/>
    <property type="molecule type" value="Genomic_DNA"/>
</dbReference>
<dbReference type="Pfam" id="PF03401">
    <property type="entry name" value="TctC"/>
    <property type="match status" value="1"/>
</dbReference>
<name>A0ABS5EBC6_9PROT</name>
<evidence type="ECO:0000256" key="2">
    <source>
        <dbReference type="SAM" id="SignalP"/>
    </source>
</evidence>
<accession>A0ABS5EBC6</accession>
<sequence length="317" mass="33970">MFRRLLLSLPAALAAPRLATAQGAYPDRPITILLGLAPGGSGDATMRHIARAASEELGVPVVVENRPGGAQTIATTRAARSRPDGYTLLQTTIAPFGTVPASQPVQYNIETDFTYLGQYTTILHPNYVLTGSPFQNWQQVIDYAKANPGKLRWAAATPLSGPHIANAAAFQHLGLETIFVPFNGGSEAVTALLGGHIDLVVSSDYAPLLAAGQVRLLSEIGADRAPGMEAIPCYGELGYPLPLRSAFGLAGPANLPPAVVEAWSRVLRKIDASPEWKALLQRYMALPSLKLGDEFRTDVITTYQRLGRIVPSLRIER</sequence>
<dbReference type="PIRSF" id="PIRSF017082">
    <property type="entry name" value="YflP"/>
    <property type="match status" value="1"/>
</dbReference>
<dbReference type="Proteomes" id="UP000698752">
    <property type="component" value="Unassembled WGS sequence"/>
</dbReference>
<dbReference type="SUPFAM" id="SSF53850">
    <property type="entry name" value="Periplasmic binding protein-like II"/>
    <property type="match status" value="1"/>
</dbReference>
<dbReference type="CDD" id="cd07012">
    <property type="entry name" value="PBP2_Bug_TTT"/>
    <property type="match status" value="1"/>
</dbReference>
<organism evidence="3 4">
    <name type="scientific">Neoroseomonas terrae</name>
    <dbReference type="NCBI Taxonomy" id="424799"/>
    <lineage>
        <taxon>Bacteria</taxon>
        <taxon>Pseudomonadati</taxon>
        <taxon>Pseudomonadota</taxon>
        <taxon>Alphaproteobacteria</taxon>
        <taxon>Acetobacterales</taxon>
        <taxon>Acetobacteraceae</taxon>
        <taxon>Neoroseomonas</taxon>
    </lineage>
</organism>
<reference evidence="4" key="1">
    <citation type="journal article" date="2021" name="Syst. Appl. Microbiol.">
        <title>Roseomonas hellenica sp. nov., isolated from roots of wild-growing Alkanna tinctoria.</title>
        <authorList>
            <person name="Rat A."/>
            <person name="Naranjo H.D."/>
            <person name="Lebbe L."/>
            <person name="Cnockaert M."/>
            <person name="Krigas N."/>
            <person name="Grigoriadou K."/>
            <person name="Maloupa E."/>
            <person name="Willems A."/>
        </authorList>
    </citation>
    <scope>NUCLEOTIDE SEQUENCE [LARGE SCALE GENOMIC DNA]</scope>
    <source>
        <strain evidence="4">LMG 31159</strain>
    </source>
</reference>
<keyword evidence="4" id="KW-1185">Reference proteome</keyword>
<proteinExistence type="inferred from homology"/>
<keyword evidence="2" id="KW-0732">Signal</keyword>
<dbReference type="RefSeq" id="WP_211865443.1">
    <property type="nucleotide sequence ID" value="NZ_JAAEDI010000002.1"/>
</dbReference>
<evidence type="ECO:0000256" key="1">
    <source>
        <dbReference type="ARBA" id="ARBA00006987"/>
    </source>
</evidence>
<dbReference type="Gene3D" id="3.40.190.10">
    <property type="entry name" value="Periplasmic binding protein-like II"/>
    <property type="match status" value="1"/>
</dbReference>
<dbReference type="InterPro" id="IPR005064">
    <property type="entry name" value="BUG"/>
</dbReference>
<comment type="similarity">
    <text evidence="1">Belongs to the UPF0065 (bug) family.</text>
</comment>
<gene>
    <name evidence="3" type="ORF">GXW78_01500</name>
</gene>
<dbReference type="PANTHER" id="PTHR42928:SF5">
    <property type="entry name" value="BLR1237 PROTEIN"/>
    <property type="match status" value="1"/>
</dbReference>
<dbReference type="PANTHER" id="PTHR42928">
    <property type="entry name" value="TRICARBOXYLATE-BINDING PROTEIN"/>
    <property type="match status" value="1"/>
</dbReference>
<comment type="caution">
    <text evidence="3">The sequence shown here is derived from an EMBL/GenBank/DDBJ whole genome shotgun (WGS) entry which is preliminary data.</text>
</comment>
<feature type="signal peptide" evidence="2">
    <location>
        <begin position="1"/>
        <end position="21"/>
    </location>
</feature>
<dbReference type="Gene3D" id="3.40.190.150">
    <property type="entry name" value="Bordetella uptake gene, domain 1"/>
    <property type="match status" value="1"/>
</dbReference>
<feature type="chain" id="PRO_5046346960" evidence="2">
    <location>
        <begin position="22"/>
        <end position="317"/>
    </location>
</feature>